<feature type="coiled-coil region" evidence="1">
    <location>
        <begin position="61"/>
        <end position="88"/>
    </location>
</feature>
<dbReference type="Proteomes" id="UP000244093">
    <property type="component" value="Unassembled WGS sequence"/>
</dbReference>
<comment type="caution">
    <text evidence="2">The sequence shown here is derived from an EMBL/GenBank/DDBJ whole genome shotgun (WGS) entry which is preliminary data.</text>
</comment>
<evidence type="ECO:0000256" key="1">
    <source>
        <dbReference type="SAM" id="Coils"/>
    </source>
</evidence>
<name>A0A2R7Y4Q0_9CREN</name>
<evidence type="ECO:0000313" key="3">
    <source>
        <dbReference type="Proteomes" id="UP000244093"/>
    </source>
</evidence>
<sequence length="91" mass="11052">MGWWGPYPGRGPWRHLPPWERPGWVFRGRGWCWWYWGYRPYQPVTEAEALRSYKEWLERYIKGVEGEVAAVKEEIKRVEDRLKELEKAGKS</sequence>
<keyword evidence="1" id="KW-0175">Coiled coil</keyword>
<evidence type="ECO:0000313" key="2">
    <source>
        <dbReference type="EMBL" id="PUA32498.1"/>
    </source>
</evidence>
<dbReference type="EMBL" id="NBVN01000004">
    <property type="protein sequence ID" value="PUA32498.1"/>
    <property type="molecule type" value="Genomic_DNA"/>
</dbReference>
<proteinExistence type="predicted"/>
<dbReference type="AlphaFoldDB" id="A0A2R7Y4Q0"/>
<reference evidence="2 3" key="1">
    <citation type="journal article" date="2018" name="Syst. Appl. Microbiol.">
        <title>A new symbiotic nanoarchaeote (Candidatus Nanoclepta minutus) and its host (Zestosphaera tikiterensis gen. nov., sp. nov.) from a New Zealand hot spring.</title>
        <authorList>
            <person name="St John E."/>
            <person name="Liu Y."/>
            <person name="Podar M."/>
            <person name="Stott M.B."/>
            <person name="Meneghin J."/>
            <person name="Chen Z."/>
            <person name="Lagutin K."/>
            <person name="Mitchell K."/>
            <person name="Reysenbach A.L."/>
        </authorList>
    </citation>
    <scope>NUCLEOTIDE SEQUENCE [LARGE SCALE GENOMIC DNA]</scope>
    <source>
        <strain evidence="2">NZ3</strain>
    </source>
</reference>
<evidence type="ECO:0008006" key="4">
    <source>
        <dbReference type="Google" id="ProtNLM"/>
    </source>
</evidence>
<organism evidence="2 3">
    <name type="scientific">Zestosphaera tikiterensis</name>
    <dbReference type="NCBI Taxonomy" id="1973259"/>
    <lineage>
        <taxon>Archaea</taxon>
        <taxon>Thermoproteota</taxon>
        <taxon>Thermoprotei</taxon>
        <taxon>Desulfurococcales</taxon>
        <taxon>Desulfurococcaceae</taxon>
        <taxon>Zestosphaera</taxon>
    </lineage>
</organism>
<accession>A0A2R7Y4Q0</accession>
<protein>
    <recommendedName>
        <fullName evidence="4">DUF5320 domain-containing protein</fullName>
    </recommendedName>
</protein>
<gene>
    <name evidence="2" type="ORF">B7O98_07550</name>
</gene>